<feature type="transmembrane region" description="Helical" evidence="5">
    <location>
        <begin position="99"/>
        <end position="119"/>
    </location>
</feature>
<evidence type="ECO:0000256" key="5">
    <source>
        <dbReference type="SAM" id="Phobius"/>
    </source>
</evidence>
<reference evidence="8" key="1">
    <citation type="submission" date="2022-11" db="UniProtKB">
        <authorList>
            <consortium name="WormBaseParasite"/>
        </authorList>
    </citation>
    <scope>IDENTIFICATION</scope>
</reference>
<dbReference type="SUPFAM" id="SSF103481">
    <property type="entry name" value="Multidrug resistance efflux transporter EmrE"/>
    <property type="match status" value="1"/>
</dbReference>
<evidence type="ECO:0000256" key="4">
    <source>
        <dbReference type="ARBA" id="ARBA00023136"/>
    </source>
</evidence>
<keyword evidence="3 5" id="KW-1133">Transmembrane helix</keyword>
<keyword evidence="4 5" id="KW-0472">Membrane</keyword>
<feature type="transmembrane region" description="Helical" evidence="5">
    <location>
        <begin position="182"/>
        <end position="199"/>
    </location>
</feature>
<organism evidence="7 8">
    <name type="scientific">Romanomermis culicivorax</name>
    <name type="common">Nematode worm</name>
    <dbReference type="NCBI Taxonomy" id="13658"/>
    <lineage>
        <taxon>Eukaryota</taxon>
        <taxon>Metazoa</taxon>
        <taxon>Ecdysozoa</taxon>
        <taxon>Nematoda</taxon>
        <taxon>Enoplea</taxon>
        <taxon>Dorylaimia</taxon>
        <taxon>Mermithida</taxon>
        <taxon>Mermithoidea</taxon>
        <taxon>Mermithidae</taxon>
        <taxon>Romanomermis</taxon>
    </lineage>
</organism>
<evidence type="ECO:0000313" key="8">
    <source>
        <dbReference type="WBParaSite" id="nRc.2.0.1.t47831-RA"/>
    </source>
</evidence>
<evidence type="ECO:0000256" key="2">
    <source>
        <dbReference type="ARBA" id="ARBA00022692"/>
    </source>
</evidence>
<feature type="transmembrane region" description="Helical" evidence="5">
    <location>
        <begin position="54"/>
        <end position="79"/>
    </location>
</feature>
<comment type="subcellular location">
    <subcellularLocation>
        <location evidence="1">Membrane</location>
        <topology evidence="1">Multi-pass membrane protein</topology>
    </subcellularLocation>
</comment>
<accession>A0A915LDC5</accession>
<sequence length="333" mass="37064">MLATTQADPESKHAQSLLFLAYAKIIGAVTLYWSCSITMVFLNKHLLSSPDLKLDAPLFITWYQCIVSILICFIMSLLAEKAPNYVSFPKFRIDPKICWQISSLSTMFVAMITFNNLCLKYVGVSFYFIGRSLTTVFNVICVYFILGQRTSLRAILCCLIIIGGFFLGVDQEDLSGTLSKSGVFYGIMASLAVALNAIYTKKALPVVSDNLWLLTLYNNVNAVALFLPLMFIFGEMKVIANFDKLNDLKFWALMSMGGGLGFAMSYVTGLQIQVTSPLTHNISGTAKAAAQTVIAVAWFYEIKTLLWWLSNVVVLLGSAAYTFVKQQEMKKQF</sequence>
<dbReference type="Pfam" id="PF03151">
    <property type="entry name" value="TPT"/>
    <property type="match status" value="1"/>
</dbReference>
<feature type="transmembrane region" description="Helical" evidence="5">
    <location>
        <begin position="126"/>
        <end position="146"/>
    </location>
</feature>
<protein>
    <submittedName>
        <fullName evidence="8">Sugar phosphate transporter domain-containing protein</fullName>
    </submittedName>
</protein>
<dbReference type="OMA" id="WWTSNIV"/>
<dbReference type="InterPro" id="IPR037185">
    <property type="entry name" value="EmrE-like"/>
</dbReference>
<dbReference type="InterPro" id="IPR050186">
    <property type="entry name" value="TPT_transporter"/>
</dbReference>
<feature type="transmembrane region" description="Helical" evidence="5">
    <location>
        <begin position="211"/>
        <end position="236"/>
    </location>
</feature>
<keyword evidence="2 5" id="KW-0812">Transmembrane</keyword>
<proteinExistence type="predicted"/>
<evidence type="ECO:0000313" key="7">
    <source>
        <dbReference type="Proteomes" id="UP000887565"/>
    </source>
</evidence>
<feature type="domain" description="Sugar phosphate transporter" evidence="6">
    <location>
        <begin position="28"/>
        <end position="321"/>
    </location>
</feature>
<feature type="transmembrane region" description="Helical" evidence="5">
    <location>
        <begin position="248"/>
        <end position="267"/>
    </location>
</feature>
<keyword evidence="7" id="KW-1185">Reference proteome</keyword>
<dbReference type="InterPro" id="IPR004853">
    <property type="entry name" value="Sugar_P_trans_dom"/>
</dbReference>
<dbReference type="Proteomes" id="UP000887565">
    <property type="component" value="Unplaced"/>
</dbReference>
<feature type="transmembrane region" description="Helical" evidence="5">
    <location>
        <begin position="20"/>
        <end position="42"/>
    </location>
</feature>
<evidence type="ECO:0000256" key="1">
    <source>
        <dbReference type="ARBA" id="ARBA00004141"/>
    </source>
</evidence>
<name>A0A915LDC5_ROMCU</name>
<dbReference type="GO" id="GO:0016020">
    <property type="term" value="C:membrane"/>
    <property type="evidence" value="ECO:0007669"/>
    <property type="project" value="UniProtKB-SubCell"/>
</dbReference>
<dbReference type="AlphaFoldDB" id="A0A915LDC5"/>
<evidence type="ECO:0000259" key="6">
    <source>
        <dbReference type="Pfam" id="PF03151"/>
    </source>
</evidence>
<dbReference type="PANTHER" id="PTHR11132">
    <property type="entry name" value="SOLUTE CARRIER FAMILY 35"/>
    <property type="match status" value="1"/>
</dbReference>
<dbReference type="WBParaSite" id="nRc.2.0.1.t47831-RA">
    <property type="protein sequence ID" value="nRc.2.0.1.t47831-RA"/>
    <property type="gene ID" value="nRc.2.0.1.g47831"/>
</dbReference>
<feature type="transmembrane region" description="Helical" evidence="5">
    <location>
        <begin position="305"/>
        <end position="324"/>
    </location>
</feature>
<feature type="transmembrane region" description="Helical" evidence="5">
    <location>
        <begin position="152"/>
        <end position="170"/>
    </location>
</feature>
<evidence type="ECO:0000256" key="3">
    <source>
        <dbReference type="ARBA" id="ARBA00022989"/>
    </source>
</evidence>